<dbReference type="RefSeq" id="WP_131331287.1">
    <property type="nucleotide sequence ID" value="NZ_CP044016.1"/>
</dbReference>
<evidence type="ECO:0000256" key="2">
    <source>
        <dbReference type="ARBA" id="ARBA00022448"/>
    </source>
</evidence>
<evidence type="ECO:0000256" key="3">
    <source>
        <dbReference type="ARBA" id="ARBA00022452"/>
    </source>
</evidence>
<dbReference type="InterPro" id="IPR012910">
    <property type="entry name" value="Plug_dom"/>
</dbReference>
<evidence type="ECO:0000256" key="1">
    <source>
        <dbReference type="ARBA" id="ARBA00004571"/>
    </source>
</evidence>
<evidence type="ECO:0000256" key="8">
    <source>
        <dbReference type="ARBA" id="ARBA00023170"/>
    </source>
</evidence>
<feature type="domain" description="TonB-dependent receptor-like beta-barrel" evidence="12">
    <location>
        <begin position="317"/>
        <end position="773"/>
    </location>
</feature>
<evidence type="ECO:0000256" key="9">
    <source>
        <dbReference type="ARBA" id="ARBA00023237"/>
    </source>
</evidence>
<dbReference type="Pfam" id="PF07715">
    <property type="entry name" value="Plug"/>
    <property type="match status" value="1"/>
</dbReference>
<evidence type="ECO:0000256" key="6">
    <source>
        <dbReference type="ARBA" id="ARBA00023077"/>
    </source>
</evidence>
<dbReference type="Pfam" id="PF00593">
    <property type="entry name" value="TonB_dep_Rec_b-barrel"/>
    <property type="match status" value="1"/>
</dbReference>
<dbReference type="GO" id="GO:0044718">
    <property type="term" value="P:siderophore transmembrane transport"/>
    <property type="evidence" value="ECO:0007669"/>
    <property type="project" value="TreeGrafter"/>
</dbReference>
<dbReference type="Pfam" id="PF13620">
    <property type="entry name" value="CarboxypepD_reg"/>
    <property type="match status" value="1"/>
</dbReference>
<reference evidence="14 15" key="1">
    <citation type="submission" date="2019-09" db="EMBL/GenBank/DDBJ databases">
        <title>Complete genome sequence of Arachidicoccus sp. B3-10 isolated from apple orchard soil.</title>
        <authorList>
            <person name="Kim H.S."/>
            <person name="Han K.-I."/>
            <person name="Suh M.K."/>
            <person name="Lee K.C."/>
            <person name="Eom M.K."/>
            <person name="Kim J.-S."/>
            <person name="Kang S.W."/>
            <person name="Sin Y."/>
            <person name="Lee J.-S."/>
        </authorList>
    </citation>
    <scope>NUCLEOTIDE SEQUENCE [LARGE SCALE GENOMIC DNA]</scope>
    <source>
        <strain evidence="14 15">B3-10</strain>
    </source>
</reference>
<dbReference type="InterPro" id="IPR000531">
    <property type="entry name" value="Beta-barrel_TonB"/>
</dbReference>
<keyword evidence="9 10" id="KW-0998">Cell outer membrane</keyword>
<dbReference type="PROSITE" id="PS52016">
    <property type="entry name" value="TONB_DEPENDENT_REC_3"/>
    <property type="match status" value="1"/>
</dbReference>
<keyword evidence="3 10" id="KW-1134">Transmembrane beta strand</keyword>
<dbReference type="PANTHER" id="PTHR30069">
    <property type="entry name" value="TONB-DEPENDENT OUTER MEMBRANE RECEPTOR"/>
    <property type="match status" value="1"/>
</dbReference>
<dbReference type="InterPro" id="IPR037066">
    <property type="entry name" value="Plug_dom_sf"/>
</dbReference>
<dbReference type="SUPFAM" id="SSF56935">
    <property type="entry name" value="Porins"/>
    <property type="match status" value="1"/>
</dbReference>
<evidence type="ECO:0000256" key="4">
    <source>
        <dbReference type="ARBA" id="ARBA00022692"/>
    </source>
</evidence>
<evidence type="ECO:0000256" key="7">
    <source>
        <dbReference type="ARBA" id="ARBA00023136"/>
    </source>
</evidence>
<dbReference type="InterPro" id="IPR008969">
    <property type="entry name" value="CarboxyPept-like_regulatory"/>
</dbReference>
<sequence>MKFKGIAFLTIIVLLLNNQITKAQNISDTIKGYVYDDQGNPIEDASVIVEGINLSTTTQSNGYYLILLPEEKNYKVHFSKVKYLSIYKRLHKKQHAILENIILKRDKKIADLEDVSVAANTAITTLRQSAYNVVAIDAKPYYNTTMDLAQLLDRASGVKVRSSGGVGSDYNVSLNGFSGRHVKVFIDGMPMEGMGSAFQLNNIPVNIAERIEVYKGVVPIEFGSDAIGGVINIVTKKGKRTHLDVSASYRSFNTYKSNIDYGITTKKGFTFNINAFQNYSDNNYKVWMEEIKNVNTNVYMQDPQWVKRFHDNYHNETVVTNFGFVNKKWADRLLVGVTLGQEKADIQHAYIMKIVYGQRFRKGNTIMPNLIYQKNNLFTRGLNLKLAANYSKNHNQNIDTSARSYNWLGEWARKATQGEGGTSTLAKFNNHNLSSTGNLTYHLGTQHTFSINDVYNSFNRKNDDAASVITDGSQSAQYLERKNSKNILGASYKWDYNKRWNTSVFAKNYSMSVTSPVNVATNVNEYNYANQSKSQSVMGYGIATTYFIKEYLQLKASYEKAARLPTDNELFGDQVLQTENTSLRPERSHNINLGITYNKEIVKNHSIYADLGLMYRHVYDYIRQIVEQRYGTQSSINWGKVQNMGINAEVRYFYKDILAIGGTVTYQNLRNKDRETSANNTSPNAIYNDRLPNVPYFFGNTDVSVFLKDIWHKGNTMSIMYSTQYVHAFYLQWPSLGEASTKFTIPEQFSHDILLSYAMKGGKYNVGLEGRNLTNRKLYDNWSLQKPGRNFSIKLRYYLMR</sequence>
<evidence type="ECO:0000256" key="10">
    <source>
        <dbReference type="PROSITE-ProRule" id="PRU01360"/>
    </source>
</evidence>
<evidence type="ECO:0000256" key="5">
    <source>
        <dbReference type="ARBA" id="ARBA00022729"/>
    </source>
</evidence>
<dbReference type="KEGG" id="arac:E0W69_017135"/>
<keyword evidence="6 11" id="KW-0798">TonB box</keyword>
<dbReference type="Gene3D" id="2.170.130.10">
    <property type="entry name" value="TonB-dependent receptor, plug domain"/>
    <property type="match status" value="1"/>
</dbReference>
<dbReference type="GO" id="GO:0015344">
    <property type="term" value="F:siderophore uptake transmembrane transporter activity"/>
    <property type="evidence" value="ECO:0007669"/>
    <property type="project" value="TreeGrafter"/>
</dbReference>
<evidence type="ECO:0000256" key="11">
    <source>
        <dbReference type="RuleBase" id="RU003357"/>
    </source>
</evidence>
<dbReference type="Gene3D" id="2.60.40.1120">
    <property type="entry name" value="Carboxypeptidase-like, regulatory domain"/>
    <property type="match status" value="1"/>
</dbReference>
<evidence type="ECO:0000313" key="14">
    <source>
        <dbReference type="EMBL" id="QES90302.1"/>
    </source>
</evidence>
<keyword evidence="8 14" id="KW-0675">Receptor</keyword>
<dbReference type="InterPro" id="IPR036942">
    <property type="entry name" value="Beta-barrel_TonB_sf"/>
</dbReference>
<keyword evidence="5" id="KW-0732">Signal</keyword>
<keyword evidence="2 10" id="KW-0813">Transport</keyword>
<dbReference type="Gene3D" id="2.40.170.20">
    <property type="entry name" value="TonB-dependent receptor, beta-barrel domain"/>
    <property type="match status" value="1"/>
</dbReference>
<dbReference type="Proteomes" id="UP000292424">
    <property type="component" value="Chromosome"/>
</dbReference>
<comment type="similarity">
    <text evidence="10 11">Belongs to the TonB-dependent receptor family.</text>
</comment>
<evidence type="ECO:0000259" key="12">
    <source>
        <dbReference type="Pfam" id="PF00593"/>
    </source>
</evidence>
<evidence type="ECO:0000259" key="13">
    <source>
        <dbReference type="Pfam" id="PF07715"/>
    </source>
</evidence>
<gene>
    <name evidence="14" type="ORF">E0W69_017135</name>
</gene>
<name>A0A5P2G8P8_9BACT</name>
<dbReference type="SUPFAM" id="SSF49464">
    <property type="entry name" value="Carboxypeptidase regulatory domain-like"/>
    <property type="match status" value="1"/>
</dbReference>
<dbReference type="InterPro" id="IPR039426">
    <property type="entry name" value="TonB-dep_rcpt-like"/>
</dbReference>
<dbReference type="AlphaFoldDB" id="A0A5P2G8P8"/>
<comment type="subcellular location">
    <subcellularLocation>
        <location evidence="1 10">Cell outer membrane</location>
        <topology evidence="1 10">Multi-pass membrane protein</topology>
    </subcellularLocation>
</comment>
<proteinExistence type="inferred from homology"/>
<dbReference type="EMBL" id="CP044016">
    <property type="protein sequence ID" value="QES90302.1"/>
    <property type="molecule type" value="Genomic_DNA"/>
</dbReference>
<organism evidence="14 15">
    <name type="scientific">Rhizosphaericola mali</name>
    <dbReference type="NCBI Taxonomy" id="2545455"/>
    <lineage>
        <taxon>Bacteria</taxon>
        <taxon>Pseudomonadati</taxon>
        <taxon>Bacteroidota</taxon>
        <taxon>Chitinophagia</taxon>
        <taxon>Chitinophagales</taxon>
        <taxon>Chitinophagaceae</taxon>
        <taxon>Rhizosphaericola</taxon>
    </lineage>
</organism>
<dbReference type="GO" id="GO:0009279">
    <property type="term" value="C:cell outer membrane"/>
    <property type="evidence" value="ECO:0007669"/>
    <property type="project" value="UniProtKB-SubCell"/>
</dbReference>
<keyword evidence="7 10" id="KW-0472">Membrane</keyword>
<accession>A0A5P2G8P8</accession>
<dbReference type="OrthoDB" id="9812892at2"/>
<protein>
    <submittedName>
        <fullName evidence="14">TonB-dependent receptor plug domain-containing protein</fullName>
    </submittedName>
</protein>
<evidence type="ECO:0000313" key="15">
    <source>
        <dbReference type="Proteomes" id="UP000292424"/>
    </source>
</evidence>
<dbReference type="PANTHER" id="PTHR30069:SF29">
    <property type="entry name" value="HEMOGLOBIN AND HEMOGLOBIN-HAPTOGLOBIN-BINDING PROTEIN 1-RELATED"/>
    <property type="match status" value="1"/>
</dbReference>
<keyword evidence="4 10" id="KW-0812">Transmembrane</keyword>
<feature type="domain" description="TonB-dependent receptor plug" evidence="13">
    <location>
        <begin position="134"/>
        <end position="230"/>
    </location>
</feature>
<keyword evidence="15" id="KW-1185">Reference proteome</keyword>